<protein>
    <recommendedName>
        <fullName evidence="3">Endonuclease/exonuclease/phosphatase domain-containing protein</fullName>
    </recommendedName>
</protein>
<name>A0A4E0RFY1_FASHE</name>
<sequence length="148" mass="16869">MRCTESAVLSLRDLFRKAHRADIAILAGDLNATVARLSLSEVGTVFSHVLRPSAFPRWYKLPTLQSPVHLFESAVGSDRPHSYKPQMAALHTRLLLVLEHFSCFQPRTSLHEAVHMFQWASRMHAATTVRFRHASRFIWGIRLTKHAS</sequence>
<accession>A0A4E0RFY1</accession>
<proteinExistence type="predicted"/>
<evidence type="ECO:0000313" key="1">
    <source>
        <dbReference type="EMBL" id="THD20598.1"/>
    </source>
</evidence>
<comment type="caution">
    <text evidence="1">The sequence shown here is derived from an EMBL/GenBank/DDBJ whole genome shotgun (WGS) entry which is preliminary data.</text>
</comment>
<dbReference type="Proteomes" id="UP000230066">
    <property type="component" value="Unassembled WGS sequence"/>
</dbReference>
<evidence type="ECO:0008006" key="3">
    <source>
        <dbReference type="Google" id="ProtNLM"/>
    </source>
</evidence>
<dbReference type="AlphaFoldDB" id="A0A4E0RFY1"/>
<keyword evidence="2" id="KW-1185">Reference proteome</keyword>
<dbReference type="EMBL" id="JXXN02004419">
    <property type="protein sequence ID" value="THD20598.1"/>
    <property type="molecule type" value="Genomic_DNA"/>
</dbReference>
<reference evidence="1" key="1">
    <citation type="submission" date="2019-03" db="EMBL/GenBank/DDBJ databases">
        <title>Improved annotation for the trematode Fasciola hepatica.</title>
        <authorList>
            <person name="Choi Y.-J."/>
            <person name="Martin J."/>
            <person name="Mitreva M."/>
        </authorList>
    </citation>
    <scope>NUCLEOTIDE SEQUENCE [LARGE SCALE GENOMIC DNA]</scope>
</reference>
<gene>
    <name evidence="1" type="ORF">D915_008759</name>
</gene>
<evidence type="ECO:0000313" key="2">
    <source>
        <dbReference type="Proteomes" id="UP000230066"/>
    </source>
</evidence>
<organism evidence="1 2">
    <name type="scientific">Fasciola hepatica</name>
    <name type="common">Liver fluke</name>
    <dbReference type="NCBI Taxonomy" id="6192"/>
    <lineage>
        <taxon>Eukaryota</taxon>
        <taxon>Metazoa</taxon>
        <taxon>Spiralia</taxon>
        <taxon>Lophotrochozoa</taxon>
        <taxon>Platyhelminthes</taxon>
        <taxon>Trematoda</taxon>
        <taxon>Digenea</taxon>
        <taxon>Plagiorchiida</taxon>
        <taxon>Echinostomata</taxon>
        <taxon>Echinostomatoidea</taxon>
        <taxon>Fasciolidae</taxon>
        <taxon>Fasciola</taxon>
    </lineage>
</organism>